<feature type="transmembrane region" description="Helical" evidence="8">
    <location>
        <begin position="368"/>
        <end position="385"/>
    </location>
</feature>
<evidence type="ECO:0000256" key="6">
    <source>
        <dbReference type="ARBA" id="ARBA00022989"/>
    </source>
</evidence>
<dbReference type="InParanoid" id="A0A4V2SQC6"/>
<comment type="caution">
    <text evidence="9">The sequence shown here is derived from an EMBL/GenBank/DDBJ whole genome shotgun (WGS) entry which is preliminary data.</text>
</comment>
<keyword evidence="6 8" id="KW-1133">Transmembrane helix</keyword>
<keyword evidence="4" id="KW-1003">Cell membrane</keyword>
<dbReference type="InterPro" id="IPR004763">
    <property type="entry name" value="CusA-like"/>
</dbReference>
<evidence type="ECO:0000256" key="4">
    <source>
        <dbReference type="ARBA" id="ARBA00022475"/>
    </source>
</evidence>
<dbReference type="GO" id="GO:0005886">
    <property type="term" value="C:plasma membrane"/>
    <property type="evidence" value="ECO:0007669"/>
    <property type="project" value="UniProtKB-SubCell"/>
</dbReference>
<evidence type="ECO:0000256" key="2">
    <source>
        <dbReference type="ARBA" id="ARBA00010942"/>
    </source>
</evidence>
<accession>A0A4V2SQC6</accession>
<dbReference type="InterPro" id="IPR001036">
    <property type="entry name" value="Acrflvin-R"/>
</dbReference>
<evidence type="ECO:0000256" key="1">
    <source>
        <dbReference type="ARBA" id="ARBA00004651"/>
    </source>
</evidence>
<protein>
    <submittedName>
        <fullName evidence="9">Cobalt-zinc-cadmium resistance protein CzcA</fullName>
    </submittedName>
</protein>
<feature type="transmembrane region" description="Helical" evidence="8">
    <location>
        <begin position="979"/>
        <end position="998"/>
    </location>
</feature>
<dbReference type="PANTHER" id="PTHR32063">
    <property type="match status" value="1"/>
</dbReference>
<comment type="similarity">
    <text evidence="2">Belongs to the resistance-nodulation-cell division (RND) (TC 2.A.6) family.</text>
</comment>
<feature type="transmembrane region" description="Helical" evidence="8">
    <location>
        <begin position="486"/>
        <end position="513"/>
    </location>
</feature>
<comment type="subcellular location">
    <subcellularLocation>
        <location evidence="1">Cell membrane</location>
        <topology evidence="1">Multi-pass membrane protein</topology>
    </subcellularLocation>
</comment>
<dbReference type="GO" id="GO:0042910">
    <property type="term" value="F:xenobiotic transmembrane transporter activity"/>
    <property type="evidence" value="ECO:0007669"/>
    <property type="project" value="TreeGrafter"/>
</dbReference>
<dbReference type="AlphaFoldDB" id="A0A4V2SQC6"/>
<keyword evidence="3" id="KW-0813">Transport</keyword>
<dbReference type="RefSeq" id="WP_132706926.1">
    <property type="nucleotide sequence ID" value="NZ_JACIGF010000001.1"/>
</dbReference>
<dbReference type="PANTHER" id="PTHR32063:SF24">
    <property type="entry name" value="CATION EFFLUX SYSTEM (ACRB_ACRD_ACRF FAMILY)"/>
    <property type="match status" value="1"/>
</dbReference>
<dbReference type="OrthoDB" id="9798415at2"/>
<keyword evidence="10" id="KW-1185">Reference proteome</keyword>
<evidence type="ECO:0000256" key="3">
    <source>
        <dbReference type="ARBA" id="ARBA00022448"/>
    </source>
</evidence>
<dbReference type="SUPFAM" id="SSF82693">
    <property type="entry name" value="Multidrug efflux transporter AcrB pore domain, PN1, PN2, PC1 and PC2 subdomains"/>
    <property type="match status" value="3"/>
</dbReference>
<name>A0A4V2SQC6_RHOSA</name>
<sequence length="1048" mass="111262">MIERLIGWSLRNRLMVLVLTAALVVAGALAVKRTPIDAFPDVTPTMVQVFTQAPGLSPVDVETLITYPVEISMYGLPHLDRVQSTSIFGLSRVSVYFEDGTDIYFARRLVMERLAAARREIPEGLGEPELGPISSGVGRVLMYTVENRAGAEHAPMALRTAQDWIVKPMLRTVPGVTGVLSIGGEARQYQVTLDAEALMARGLSVADVRRALAANNRNVGASFINRGGEEYVVRGFGWVAPGDAGLDDIRRIPVAEAGGTPVTVADLASVSYGPAIKRGDLVANGRDAVGGFVLKLIHTNTQDVLAALDERVAAINDALPQGMVLKPYYSQAGLIDKAVGTVRTALVQGAVLVLVFLYLFLGNLRSTLIVIASLPLSILVAFVAMERTGLSVNLMSLGGLAIAIGMMGDGAVVMIENIFRHLGRDRPGAEAGEGAGPADDPSPRARVERAAREVARPIAFAVAIIVIVFLPLFTLQGVEGKMFKPMAFSISFALLGALLVALTLVPALATLAFRRPPETSEPWLVRRLKRGYRPLLGAALARPRAVLAAAVVGFVGALALVPLLGSEFVPSLREGTFQIRSTLPPGANLPTAKDYARRIQTALGDFPEVTGTYARVGRAEVGGDPEPVNVVATVVTLKPLDQWQSGRSYEALQSAMAERLAARVPGLANNVSQPIQLRTDELLSGVMAELVVSIYGEDLDTLARLGGEVAAIARAVPGAVDVRQQQQGGKRQIVVRPDRAALSRYGIAIDELLATVEAGVGGAVAGQVFDGIRRFPIFVRLAEDDRASVDAIANLAVPTADGAMVPLSRVADVSVLTGPKQIARAKASRRLIVQLNVRGRDMGSVVAELKRRVAAEVDLPAGVYVEYGGQFENQQRAMARLYLVVPVTLALIFLMLYGAFNSARYAALVFLNVPFATTGGIVALWLSGLYLSVPAAVGFIAVFGVAVMNGVVLVSHINQMRRAGHDRDAAVRLGAERRLRPVCMTAVTAVLGLVPLLLADGIGANVQRPLATVVVGGLVTSTLLTLLVLPAAYRWFAEPDARTPRAGV</sequence>
<feature type="transmembrane region" description="Helical" evidence="8">
    <location>
        <begin position="345"/>
        <end position="361"/>
    </location>
</feature>
<feature type="transmembrane region" description="Helical" evidence="8">
    <location>
        <begin position="534"/>
        <end position="564"/>
    </location>
</feature>
<evidence type="ECO:0000256" key="8">
    <source>
        <dbReference type="SAM" id="Phobius"/>
    </source>
</evidence>
<keyword evidence="5 8" id="KW-0812">Transmembrane</keyword>
<organism evidence="9 10">
    <name type="scientific">Rhodothalassium salexigens DSM 2132</name>
    <dbReference type="NCBI Taxonomy" id="1188247"/>
    <lineage>
        <taxon>Bacteria</taxon>
        <taxon>Pseudomonadati</taxon>
        <taxon>Pseudomonadota</taxon>
        <taxon>Alphaproteobacteria</taxon>
        <taxon>Rhodothalassiales</taxon>
        <taxon>Rhodothalassiaceae</taxon>
        <taxon>Rhodothalassium</taxon>
    </lineage>
</organism>
<dbReference type="Gene3D" id="3.30.70.1430">
    <property type="entry name" value="Multidrug efflux transporter AcrB pore domain"/>
    <property type="match status" value="2"/>
</dbReference>
<dbReference type="EMBL" id="SLXO01000001">
    <property type="protein sequence ID" value="TCP38476.1"/>
    <property type="molecule type" value="Genomic_DNA"/>
</dbReference>
<dbReference type="Gene3D" id="3.30.2090.10">
    <property type="entry name" value="Multidrug efflux transporter AcrB TolC docking domain, DN and DC subdomains"/>
    <property type="match status" value="2"/>
</dbReference>
<dbReference type="SUPFAM" id="SSF82714">
    <property type="entry name" value="Multidrug efflux transporter AcrB TolC docking domain, DN and DC subdomains"/>
    <property type="match status" value="2"/>
</dbReference>
<dbReference type="Gene3D" id="3.30.70.1320">
    <property type="entry name" value="Multidrug efflux transporter AcrB pore domain like"/>
    <property type="match status" value="1"/>
</dbReference>
<dbReference type="GO" id="GO:0008324">
    <property type="term" value="F:monoatomic cation transmembrane transporter activity"/>
    <property type="evidence" value="ECO:0007669"/>
    <property type="project" value="InterPro"/>
</dbReference>
<evidence type="ECO:0000256" key="5">
    <source>
        <dbReference type="ARBA" id="ARBA00022692"/>
    </source>
</evidence>
<feature type="transmembrane region" description="Helical" evidence="8">
    <location>
        <begin position="907"/>
        <end position="930"/>
    </location>
</feature>
<feature type="transmembrane region" description="Helical" evidence="8">
    <location>
        <begin position="397"/>
        <end position="419"/>
    </location>
</feature>
<reference evidence="9 10" key="1">
    <citation type="submission" date="2019-03" db="EMBL/GenBank/DDBJ databases">
        <title>Genomic Encyclopedia of Type Strains, Phase IV (KMG-IV): sequencing the most valuable type-strain genomes for metagenomic binning, comparative biology and taxonomic classification.</title>
        <authorList>
            <person name="Goeker M."/>
        </authorList>
    </citation>
    <scope>NUCLEOTIDE SEQUENCE [LARGE SCALE GENOMIC DNA]</scope>
    <source>
        <strain evidence="9 10">DSM 2132</strain>
    </source>
</reference>
<dbReference type="InterPro" id="IPR027463">
    <property type="entry name" value="AcrB_DN_DC_subdom"/>
</dbReference>
<dbReference type="Proteomes" id="UP000295399">
    <property type="component" value="Unassembled WGS sequence"/>
</dbReference>
<feature type="transmembrane region" description="Helical" evidence="8">
    <location>
        <begin position="454"/>
        <end position="474"/>
    </location>
</feature>
<keyword evidence="7 8" id="KW-0472">Membrane</keyword>
<feature type="transmembrane region" description="Helical" evidence="8">
    <location>
        <begin position="936"/>
        <end position="958"/>
    </location>
</feature>
<dbReference type="Pfam" id="PF00873">
    <property type="entry name" value="ACR_tran"/>
    <property type="match status" value="1"/>
</dbReference>
<feature type="transmembrane region" description="Helical" evidence="8">
    <location>
        <begin position="1010"/>
        <end position="1033"/>
    </location>
</feature>
<feature type="transmembrane region" description="Helical" evidence="8">
    <location>
        <begin position="881"/>
        <end position="900"/>
    </location>
</feature>
<gene>
    <name evidence="9" type="ORF">EV659_101380</name>
</gene>
<dbReference type="SUPFAM" id="SSF82866">
    <property type="entry name" value="Multidrug efflux transporter AcrB transmembrane domain"/>
    <property type="match status" value="2"/>
</dbReference>
<dbReference type="Gene3D" id="1.20.1640.10">
    <property type="entry name" value="Multidrug efflux transporter AcrB transmembrane domain"/>
    <property type="match status" value="2"/>
</dbReference>
<evidence type="ECO:0000256" key="7">
    <source>
        <dbReference type="ARBA" id="ARBA00023136"/>
    </source>
</evidence>
<proteinExistence type="inferred from homology"/>
<dbReference type="PRINTS" id="PR00702">
    <property type="entry name" value="ACRIFLAVINRP"/>
</dbReference>
<evidence type="ECO:0000313" key="10">
    <source>
        <dbReference type="Proteomes" id="UP000295399"/>
    </source>
</evidence>
<dbReference type="NCBIfam" id="TIGR00914">
    <property type="entry name" value="2A0601"/>
    <property type="match status" value="1"/>
</dbReference>
<dbReference type="Gene3D" id="3.30.70.1440">
    <property type="entry name" value="Multidrug efflux transporter AcrB pore domain"/>
    <property type="match status" value="1"/>
</dbReference>
<evidence type="ECO:0000313" key="9">
    <source>
        <dbReference type="EMBL" id="TCP38476.1"/>
    </source>
</evidence>